<reference evidence="1 2" key="1">
    <citation type="submission" date="2023-03" db="EMBL/GenBank/DDBJ databases">
        <title>WGS of Gossypium arboreum.</title>
        <authorList>
            <person name="Yu D."/>
        </authorList>
    </citation>
    <scope>NUCLEOTIDE SEQUENCE [LARGE SCALE GENOMIC DNA]</scope>
    <source>
        <tissue evidence="1">Leaf</tissue>
    </source>
</reference>
<gene>
    <name evidence="1" type="ORF">PVK06_046990</name>
</gene>
<accession>A0ABR0MC56</accession>
<comment type="caution">
    <text evidence="1">The sequence shown here is derived from an EMBL/GenBank/DDBJ whole genome shotgun (WGS) entry which is preliminary data.</text>
</comment>
<keyword evidence="2" id="KW-1185">Reference proteome</keyword>
<sequence length="294" mass="32491">MALSPSTMWQSVGDFGCFNNYTIRDDVLPMMSINEGTSNLGDVELVPTELEDDDLDGEGLSKDTEKDLQFTAYSPPTYMHNVDLSAENGLEFAKLLHRRPGHASSSLDSSDLEVRKEFSSKYGFVAAMKQYNIKNGVNFNIVKSQSDKFEVKYFTGSLRSGFGDDRKHNTTYCKRRIVQRFIEMVSSTGNICFRLCNRSGNDAYVLQQSVAPWMPSVPSFLFDFQVILTGIPVLEAFGTAHTTGVDDGPASVAPPNLGCLGARITLLVRGGLPLTSFASRYGLLWTSNHGIYSR</sequence>
<protein>
    <submittedName>
        <fullName evidence="1">Uncharacterized protein</fullName>
    </submittedName>
</protein>
<name>A0ABR0MC56_GOSAR</name>
<organism evidence="1 2">
    <name type="scientific">Gossypium arboreum</name>
    <name type="common">Tree cotton</name>
    <name type="synonym">Gossypium nanking</name>
    <dbReference type="NCBI Taxonomy" id="29729"/>
    <lineage>
        <taxon>Eukaryota</taxon>
        <taxon>Viridiplantae</taxon>
        <taxon>Streptophyta</taxon>
        <taxon>Embryophyta</taxon>
        <taxon>Tracheophyta</taxon>
        <taxon>Spermatophyta</taxon>
        <taxon>Magnoliopsida</taxon>
        <taxon>eudicotyledons</taxon>
        <taxon>Gunneridae</taxon>
        <taxon>Pentapetalae</taxon>
        <taxon>rosids</taxon>
        <taxon>malvids</taxon>
        <taxon>Malvales</taxon>
        <taxon>Malvaceae</taxon>
        <taxon>Malvoideae</taxon>
        <taxon>Gossypium</taxon>
    </lineage>
</organism>
<proteinExistence type="predicted"/>
<evidence type="ECO:0000313" key="1">
    <source>
        <dbReference type="EMBL" id="KAK5770834.1"/>
    </source>
</evidence>
<evidence type="ECO:0000313" key="2">
    <source>
        <dbReference type="Proteomes" id="UP001358586"/>
    </source>
</evidence>
<dbReference type="Proteomes" id="UP001358586">
    <property type="component" value="Chromosome 13"/>
</dbReference>
<dbReference type="EMBL" id="JARKNE010000013">
    <property type="protein sequence ID" value="KAK5770834.1"/>
    <property type="molecule type" value="Genomic_DNA"/>
</dbReference>